<accession>A0A0C2J6H4</accession>
<evidence type="ECO:0000313" key="4">
    <source>
        <dbReference type="EMBL" id="KII73404.1"/>
    </source>
</evidence>
<evidence type="ECO:0000259" key="3">
    <source>
        <dbReference type="Pfam" id="PF16977"/>
    </source>
</evidence>
<dbReference type="EMBL" id="JWZT01000858">
    <property type="protein sequence ID" value="KII73404.1"/>
    <property type="molecule type" value="Genomic_DNA"/>
</dbReference>
<feature type="chain" id="PRO_5002167512" description="Apextrin C-terminal domain-containing protein" evidence="2">
    <location>
        <begin position="24"/>
        <end position="411"/>
    </location>
</feature>
<dbReference type="Proteomes" id="UP000031668">
    <property type="component" value="Unassembled WGS sequence"/>
</dbReference>
<evidence type="ECO:0000256" key="1">
    <source>
        <dbReference type="SAM" id="Phobius"/>
    </source>
</evidence>
<sequence length="411" mass="47243">MEPKNGFWALAVLFRLLIQNVILISQNSPEPQVLTVYSNTKPLISKFKPKTNLDWPKGTYGMLSPFSGCPDTQLTKFRTGWLFQDTENNQNENNASRKFNANVQITKTGIMQHYCIKTEDSGPNIWPLGSFCVYQYGDHCPKNFHSGYVYWDDENDNNKNSHGGVLPRGNYGPDTEIRFCCKSDGDTEKEIDLPSDKPFVLFPVNLPICQKVKNMLGDLEYIKFDDEDYKNKNRQGGMYPYGIQPSKQDHYLYLCYYTPKNQITPLNQENKVIPPHPVFFVTKSPKNIELLVKNQKNTEYNKYWMTIFFAVLLVTLILGATAILAVKQFVSVGYDRWKRTKKSKSYRESLDTLKSRIAKKYGTSVAATDFEKAGTRAIDCDEVQELAEDYLIPKNSELQHSLALLFMKNQK</sequence>
<keyword evidence="2" id="KW-0732">Signal</keyword>
<dbReference type="PANTHER" id="PTHR19324">
    <property type="entry name" value="PERFORIN-LIKE PROTEIN 1"/>
    <property type="match status" value="1"/>
</dbReference>
<name>A0A0C2J6H4_THEKT</name>
<feature type="signal peptide" evidence="2">
    <location>
        <begin position="1"/>
        <end position="23"/>
    </location>
</feature>
<proteinExistence type="predicted"/>
<gene>
    <name evidence="4" type="ORF">RF11_09122</name>
</gene>
<dbReference type="PANTHER" id="PTHR19324:SF33">
    <property type="entry name" value="MUCIN-5AC"/>
    <property type="match status" value="1"/>
</dbReference>
<protein>
    <recommendedName>
        <fullName evidence="3">Apextrin C-terminal domain-containing protein</fullName>
    </recommendedName>
</protein>
<reference evidence="4 5" key="1">
    <citation type="journal article" date="2014" name="Genome Biol. Evol.">
        <title>The genome of the myxosporean Thelohanellus kitauei shows adaptations to nutrient acquisition within its fish host.</title>
        <authorList>
            <person name="Yang Y."/>
            <person name="Xiong J."/>
            <person name="Zhou Z."/>
            <person name="Huo F."/>
            <person name="Miao W."/>
            <person name="Ran C."/>
            <person name="Liu Y."/>
            <person name="Zhang J."/>
            <person name="Feng J."/>
            <person name="Wang M."/>
            <person name="Wang M."/>
            <person name="Wang L."/>
            <person name="Yao B."/>
        </authorList>
    </citation>
    <scope>NUCLEOTIDE SEQUENCE [LARGE SCALE GENOMIC DNA]</scope>
    <source>
        <strain evidence="4">Wuqing</strain>
    </source>
</reference>
<keyword evidence="1" id="KW-1133">Transmembrane helix</keyword>
<feature type="domain" description="Apextrin C-terminal" evidence="3">
    <location>
        <begin position="55"/>
        <end position="257"/>
    </location>
</feature>
<dbReference type="AlphaFoldDB" id="A0A0C2J6H4"/>
<organism evidence="4 5">
    <name type="scientific">Thelohanellus kitauei</name>
    <name type="common">Myxosporean</name>
    <dbReference type="NCBI Taxonomy" id="669202"/>
    <lineage>
        <taxon>Eukaryota</taxon>
        <taxon>Metazoa</taxon>
        <taxon>Cnidaria</taxon>
        <taxon>Myxozoa</taxon>
        <taxon>Myxosporea</taxon>
        <taxon>Bivalvulida</taxon>
        <taxon>Platysporina</taxon>
        <taxon>Myxobolidae</taxon>
        <taxon>Thelohanellus</taxon>
    </lineage>
</organism>
<evidence type="ECO:0000256" key="2">
    <source>
        <dbReference type="SAM" id="SignalP"/>
    </source>
</evidence>
<keyword evidence="5" id="KW-1185">Reference proteome</keyword>
<comment type="caution">
    <text evidence="4">The sequence shown here is derived from an EMBL/GenBank/DDBJ whole genome shotgun (WGS) entry which is preliminary data.</text>
</comment>
<dbReference type="OrthoDB" id="5954510at2759"/>
<evidence type="ECO:0000313" key="5">
    <source>
        <dbReference type="Proteomes" id="UP000031668"/>
    </source>
</evidence>
<keyword evidence="1" id="KW-0812">Transmembrane</keyword>
<feature type="transmembrane region" description="Helical" evidence="1">
    <location>
        <begin position="303"/>
        <end position="326"/>
    </location>
</feature>
<keyword evidence="1" id="KW-0472">Membrane</keyword>
<dbReference type="InterPro" id="IPR031569">
    <property type="entry name" value="ApeC"/>
</dbReference>
<dbReference type="Pfam" id="PF16977">
    <property type="entry name" value="ApeC"/>
    <property type="match status" value="1"/>
</dbReference>